<reference evidence="3" key="2">
    <citation type="submission" date="2020-05" db="UniProtKB">
        <authorList>
            <consortium name="EnsemblMetazoa"/>
        </authorList>
    </citation>
    <scope>IDENTIFICATION</scope>
    <source>
        <strain evidence="3">IAEA</strain>
    </source>
</reference>
<organism evidence="3 4">
    <name type="scientific">Glossina palpalis gambiensis</name>
    <dbReference type="NCBI Taxonomy" id="67801"/>
    <lineage>
        <taxon>Eukaryota</taxon>
        <taxon>Metazoa</taxon>
        <taxon>Ecdysozoa</taxon>
        <taxon>Arthropoda</taxon>
        <taxon>Hexapoda</taxon>
        <taxon>Insecta</taxon>
        <taxon>Pterygota</taxon>
        <taxon>Neoptera</taxon>
        <taxon>Endopterygota</taxon>
        <taxon>Diptera</taxon>
        <taxon>Brachycera</taxon>
        <taxon>Muscomorpha</taxon>
        <taxon>Hippoboscoidea</taxon>
        <taxon>Glossinidae</taxon>
        <taxon>Glossina</taxon>
    </lineage>
</organism>
<keyword evidence="4" id="KW-1185">Reference proteome</keyword>
<sequence length="155" mass="18432">MSTLEERTAYEKNPYFTGHIYGNFSPFYVTIAICTIVLGSIIILNIVLGCCSKYRKYWQDRHTGNRWLVSIWSATPHKQPPLDFTELKEAKYFESLQPSPRIFGEDIEAQEEVPIHHHHHHHHHQQRPPRPEGRALHHQRQREEYVELQKRESDI</sequence>
<evidence type="ECO:0000256" key="2">
    <source>
        <dbReference type="SAM" id="Phobius"/>
    </source>
</evidence>
<feature type="transmembrane region" description="Helical" evidence="2">
    <location>
        <begin position="27"/>
        <end position="51"/>
    </location>
</feature>
<protein>
    <submittedName>
        <fullName evidence="3">Uncharacterized protein</fullName>
    </submittedName>
</protein>
<reference evidence="4" key="1">
    <citation type="submission" date="2015-01" db="EMBL/GenBank/DDBJ databases">
        <authorList>
            <person name="Aksoy S."/>
            <person name="Warren W."/>
            <person name="Wilson R.K."/>
        </authorList>
    </citation>
    <scope>NUCLEOTIDE SEQUENCE [LARGE SCALE GENOMIC DNA]</scope>
    <source>
        <strain evidence="4">IAEA</strain>
    </source>
</reference>
<keyword evidence="2" id="KW-0472">Membrane</keyword>
<dbReference type="VEuPathDB" id="VectorBase:GPPI021702"/>
<evidence type="ECO:0000313" key="3">
    <source>
        <dbReference type="EnsemblMetazoa" id="GPPI021702-PA"/>
    </source>
</evidence>
<dbReference type="AlphaFoldDB" id="A0A1B0B7X0"/>
<dbReference type="EMBL" id="JXJN01009733">
    <property type="status" value="NOT_ANNOTATED_CDS"/>
    <property type="molecule type" value="Genomic_DNA"/>
</dbReference>
<accession>A0A1B0B7X0</accession>
<feature type="compositionally biased region" description="Basic residues" evidence="1">
    <location>
        <begin position="116"/>
        <end position="127"/>
    </location>
</feature>
<dbReference type="Proteomes" id="UP000092460">
    <property type="component" value="Unassembled WGS sequence"/>
</dbReference>
<keyword evidence="2" id="KW-1133">Transmembrane helix</keyword>
<dbReference type="EnsemblMetazoa" id="GPPI021702-RA">
    <property type="protein sequence ID" value="GPPI021702-PA"/>
    <property type="gene ID" value="GPPI021702"/>
</dbReference>
<feature type="region of interest" description="Disordered" evidence="1">
    <location>
        <begin position="115"/>
        <end position="155"/>
    </location>
</feature>
<keyword evidence="2" id="KW-0812">Transmembrane</keyword>
<evidence type="ECO:0000256" key="1">
    <source>
        <dbReference type="SAM" id="MobiDB-lite"/>
    </source>
</evidence>
<evidence type="ECO:0000313" key="4">
    <source>
        <dbReference type="Proteomes" id="UP000092460"/>
    </source>
</evidence>
<proteinExistence type="predicted"/>
<feature type="compositionally biased region" description="Basic and acidic residues" evidence="1">
    <location>
        <begin position="129"/>
        <end position="155"/>
    </location>
</feature>
<name>A0A1B0B7X0_9MUSC</name>